<feature type="domain" description="BACK" evidence="1">
    <location>
        <begin position="4"/>
        <end position="55"/>
    </location>
</feature>
<proteinExistence type="predicted"/>
<protein>
    <submittedName>
        <fullName evidence="2">Oidioi.mRNA.OKI2018_I69.chr2.g4188.t1.cds</fullName>
    </submittedName>
</protein>
<gene>
    <name evidence="2" type="ORF">OKIOD_LOCUS12953</name>
</gene>
<reference evidence="2 3" key="1">
    <citation type="submission" date="2021-04" db="EMBL/GenBank/DDBJ databases">
        <authorList>
            <person name="Bliznina A."/>
        </authorList>
    </citation>
    <scope>NUCLEOTIDE SEQUENCE [LARGE SCALE GENOMIC DNA]</scope>
</reference>
<dbReference type="EMBL" id="OU015567">
    <property type="protein sequence ID" value="CAG5109674.1"/>
    <property type="molecule type" value="Genomic_DNA"/>
</dbReference>
<organism evidence="2 3">
    <name type="scientific">Oikopleura dioica</name>
    <name type="common">Tunicate</name>
    <dbReference type="NCBI Taxonomy" id="34765"/>
    <lineage>
        <taxon>Eukaryota</taxon>
        <taxon>Metazoa</taxon>
        <taxon>Chordata</taxon>
        <taxon>Tunicata</taxon>
        <taxon>Appendicularia</taxon>
        <taxon>Copelata</taxon>
        <taxon>Oikopleuridae</taxon>
        <taxon>Oikopleura</taxon>
    </lineage>
</organism>
<name>A0ABN7SWH7_OIKDI</name>
<evidence type="ECO:0000313" key="2">
    <source>
        <dbReference type="EMBL" id="CAG5109674.1"/>
    </source>
</evidence>
<accession>A0ABN7SWH7</accession>
<dbReference type="Gene3D" id="1.25.40.420">
    <property type="match status" value="1"/>
</dbReference>
<evidence type="ECO:0000259" key="1">
    <source>
        <dbReference type="Pfam" id="PF07707"/>
    </source>
</evidence>
<keyword evidence="3" id="KW-1185">Reference proteome</keyword>
<dbReference type="Proteomes" id="UP001158576">
    <property type="component" value="Chromosome 2"/>
</dbReference>
<sequence>MNNCLEIGNIASQLKLSEVDDFINRFLLQNFTSIPDFCKIQFERFKFLLSSNDLQGLITPGFGKKEAYRKKIDSPAQENSWNRSNSRSSIVDIVTKINES</sequence>
<evidence type="ECO:0000313" key="3">
    <source>
        <dbReference type="Proteomes" id="UP001158576"/>
    </source>
</evidence>
<dbReference type="InterPro" id="IPR011705">
    <property type="entry name" value="BACK"/>
</dbReference>
<dbReference type="Pfam" id="PF07707">
    <property type="entry name" value="BACK"/>
    <property type="match status" value="1"/>
</dbReference>